<name>A0A834LLW6_RHOSS</name>
<evidence type="ECO:0000313" key="2">
    <source>
        <dbReference type="Proteomes" id="UP000626092"/>
    </source>
</evidence>
<reference evidence="1" key="1">
    <citation type="submission" date="2019-11" db="EMBL/GenBank/DDBJ databases">
        <authorList>
            <person name="Liu Y."/>
            <person name="Hou J."/>
            <person name="Li T.-Q."/>
            <person name="Guan C.-H."/>
            <person name="Wu X."/>
            <person name="Wu H.-Z."/>
            <person name="Ling F."/>
            <person name="Zhang R."/>
            <person name="Shi X.-G."/>
            <person name="Ren J.-P."/>
            <person name="Chen E.-F."/>
            <person name="Sun J.-M."/>
        </authorList>
    </citation>
    <scope>NUCLEOTIDE SEQUENCE</scope>
    <source>
        <strain evidence="1">Adult_tree_wgs_1</strain>
        <tissue evidence="1">Leaves</tissue>
    </source>
</reference>
<keyword evidence="2" id="KW-1185">Reference proteome</keyword>
<proteinExistence type="predicted"/>
<sequence>MQASSISMAMAAGSNMEVENGYGFSLVPFLKPTSKTFTLKTLDLVNSDSIMKLFENFNVWISVRPLQESDIRVMIRDERDINIPHLRGISYLLSKKMTVGS</sequence>
<organism evidence="1 2">
    <name type="scientific">Rhododendron simsii</name>
    <name type="common">Sims's rhododendron</name>
    <dbReference type="NCBI Taxonomy" id="118357"/>
    <lineage>
        <taxon>Eukaryota</taxon>
        <taxon>Viridiplantae</taxon>
        <taxon>Streptophyta</taxon>
        <taxon>Embryophyta</taxon>
        <taxon>Tracheophyta</taxon>
        <taxon>Spermatophyta</taxon>
        <taxon>Magnoliopsida</taxon>
        <taxon>eudicotyledons</taxon>
        <taxon>Gunneridae</taxon>
        <taxon>Pentapetalae</taxon>
        <taxon>asterids</taxon>
        <taxon>Ericales</taxon>
        <taxon>Ericaceae</taxon>
        <taxon>Ericoideae</taxon>
        <taxon>Rhodoreae</taxon>
        <taxon>Rhododendron</taxon>
    </lineage>
</organism>
<protein>
    <submittedName>
        <fullName evidence="1">Uncharacterized protein</fullName>
    </submittedName>
</protein>
<dbReference type="Proteomes" id="UP000626092">
    <property type="component" value="Unassembled WGS sequence"/>
</dbReference>
<accession>A0A834LLW6</accession>
<dbReference type="EMBL" id="WJXA01000006">
    <property type="protein sequence ID" value="KAF7142079.1"/>
    <property type="molecule type" value="Genomic_DNA"/>
</dbReference>
<dbReference type="OrthoDB" id="10504058at2759"/>
<comment type="caution">
    <text evidence="1">The sequence shown here is derived from an EMBL/GenBank/DDBJ whole genome shotgun (WGS) entry which is preliminary data.</text>
</comment>
<gene>
    <name evidence="1" type="ORF">RHSIM_Rhsim06G0036300</name>
</gene>
<dbReference type="AlphaFoldDB" id="A0A834LLW6"/>
<evidence type="ECO:0000313" key="1">
    <source>
        <dbReference type="EMBL" id="KAF7142079.1"/>
    </source>
</evidence>